<dbReference type="Proteomes" id="UP001391051">
    <property type="component" value="Unassembled WGS sequence"/>
</dbReference>
<name>A0ABR1QG84_9PEZI</name>
<organism evidence="2 3">
    <name type="scientific">Apiospora aurea</name>
    <dbReference type="NCBI Taxonomy" id="335848"/>
    <lineage>
        <taxon>Eukaryota</taxon>
        <taxon>Fungi</taxon>
        <taxon>Dikarya</taxon>
        <taxon>Ascomycota</taxon>
        <taxon>Pezizomycotina</taxon>
        <taxon>Sordariomycetes</taxon>
        <taxon>Xylariomycetidae</taxon>
        <taxon>Amphisphaeriales</taxon>
        <taxon>Apiosporaceae</taxon>
        <taxon>Apiospora</taxon>
    </lineage>
</organism>
<proteinExistence type="predicted"/>
<feature type="compositionally biased region" description="Polar residues" evidence="1">
    <location>
        <begin position="108"/>
        <end position="117"/>
    </location>
</feature>
<dbReference type="EMBL" id="JAQQWE010000004">
    <property type="protein sequence ID" value="KAK7955648.1"/>
    <property type="molecule type" value="Genomic_DNA"/>
</dbReference>
<evidence type="ECO:0000256" key="1">
    <source>
        <dbReference type="SAM" id="MobiDB-lite"/>
    </source>
</evidence>
<dbReference type="RefSeq" id="XP_066700954.1">
    <property type="nucleotide sequence ID" value="XM_066841092.1"/>
</dbReference>
<feature type="compositionally biased region" description="Basic and acidic residues" evidence="1">
    <location>
        <begin position="24"/>
        <end position="37"/>
    </location>
</feature>
<evidence type="ECO:0000313" key="2">
    <source>
        <dbReference type="EMBL" id="KAK7955648.1"/>
    </source>
</evidence>
<dbReference type="GeneID" id="92074154"/>
<reference evidence="2 3" key="1">
    <citation type="submission" date="2023-01" db="EMBL/GenBank/DDBJ databases">
        <title>Analysis of 21 Apiospora genomes using comparative genomics revels a genus with tremendous synthesis potential of carbohydrate active enzymes and secondary metabolites.</title>
        <authorList>
            <person name="Sorensen T."/>
        </authorList>
    </citation>
    <scope>NUCLEOTIDE SEQUENCE [LARGE SCALE GENOMIC DNA]</scope>
    <source>
        <strain evidence="2 3">CBS 24483</strain>
    </source>
</reference>
<gene>
    <name evidence="2" type="ORF">PG986_004870</name>
</gene>
<feature type="compositionally biased region" description="Acidic residues" evidence="1">
    <location>
        <begin position="62"/>
        <end position="76"/>
    </location>
</feature>
<keyword evidence="3" id="KW-1185">Reference proteome</keyword>
<comment type="caution">
    <text evidence="2">The sequence shown here is derived from an EMBL/GenBank/DDBJ whole genome shotgun (WGS) entry which is preliminary data.</text>
</comment>
<protein>
    <submittedName>
        <fullName evidence="2">Uncharacterized protein</fullName>
    </submittedName>
</protein>
<accession>A0ABR1QG84</accession>
<sequence length="127" mass="14563">MCKHLNHQLTSCGGDEPISQDPSLKWDKSRDLRDQKSTHAHNVSRRDEKTGLCEQATAQNEPLDDSDDSDPCTEVDECTRRAQPPHLHRHQAGDQSWYSFHQKEETQARSQGISQSRAMWKKQKPKG</sequence>
<feature type="region of interest" description="Disordered" evidence="1">
    <location>
        <begin position="1"/>
        <end position="127"/>
    </location>
</feature>
<evidence type="ECO:0000313" key="3">
    <source>
        <dbReference type="Proteomes" id="UP001391051"/>
    </source>
</evidence>